<reference evidence="2 3" key="1">
    <citation type="submission" date="2021-10" db="EMBL/GenBank/DDBJ databases">
        <title>Collection of gut derived symbiotic bacterial strains cultured from healthy donors.</title>
        <authorList>
            <person name="Lin H."/>
            <person name="Littmann E."/>
            <person name="Kohout C."/>
            <person name="Pamer E.G."/>
        </authorList>
    </citation>
    <scope>NUCLEOTIDE SEQUENCE [LARGE SCALE GENOMIC DNA]</scope>
    <source>
        <strain evidence="2 3">DFI.1.165</strain>
    </source>
</reference>
<dbReference type="EMBL" id="JAJCIS010000002">
    <property type="protein sequence ID" value="MCB7386553.1"/>
    <property type="molecule type" value="Genomic_DNA"/>
</dbReference>
<dbReference type="InterPro" id="IPR042070">
    <property type="entry name" value="PucR_C-HTH_sf"/>
</dbReference>
<accession>A0ABS8DDQ5</accession>
<dbReference type="InterPro" id="IPR051448">
    <property type="entry name" value="CdaR-like_regulators"/>
</dbReference>
<organism evidence="2 3">
    <name type="scientific">Bariatricus massiliensis</name>
    <dbReference type="NCBI Taxonomy" id="1745713"/>
    <lineage>
        <taxon>Bacteria</taxon>
        <taxon>Bacillati</taxon>
        <taxon>Bacillota</taxon>
        <taxon>Clostridia</taxon>
        <taxon>Lachnospirales</taxon>
        <taxon>Lachnospiraceae</taxon>
        <taxon>Bariatricus</taxon>
    </lineage>
</organism>
<dbReference type="RefSeq" id="WP_227183320.1">
    <property type="nucleotide sequence ID" value="NZ_JAJCIQ010000002.1"/>
</dbReference>
<proteinExistence type="predicted"/>
<comment type="caution">
    <text evidence="2">The sequence shown here is derived from an EMBL/GenBank/DDBJ whole genome shotgun (WGS) entry which is preliminary data.</text>
</comment>
<evidence type="ECO:0000313" key="2">
    <source>
        <dbReference type="EMBL" id="MCB7386553.1"/>
    </source>
</evidence>
<dbReference type="InterPro" id="IPR025736">
    <property type="entry name" value="PucR_C-HTH_dom"/>
</dbReference>
<evidence type="ECO:0000313" key="3">
    <source>
        <dbReference type="Proteomes" id="UP001299546"/>
    </source>
</evidence>
<keyword evidence="3" id="KW-1185">Reference proteome</keyword>
<sequence>MTIEKLLLTLDSGINYYFYGSTDIEVYAAEKLEDTETMTPDILYVTDAYASKDSPGNVLYASSSDIPIILKQLRCSISRDYQITSELNHLNQKVLNNVSLQHISDTCRALLNTTIFLLDEQFSLLAFSGKNEAKRFLGSISANNIIGKDTSITYLPANHICPYDAVLAPINNNGKLLGYILSSAWEGAGNIKGISDVLHEISKILSNCKGFSSSRTPISKRQQYLTELLQLHSIDAVTAKQKQKELNFPEHDKYFVLSFKINTDKKLIFMRDTLQTILKEEVYEYNHYFFAIVGCQIHKRISEQTYPKLLLFLKENDMYAGMSNGFLDYSLLRTAFEQSITAPSLRQYISGKEIRFCRYEDLILSHLLEMAFQKGIPYRSFCHPNVVNIERYDQEHGTEYLKTLSAYVYNNLRLSETASKLYIHRNTLYHRINILREQFGIDFDNPREFMKLQISCTAYGFIGEVKNTNQIFGPMD</sequence>
<protein>
    <submittedName>
        <fullName evidence="2">Helix-turn-helix domain-containing protein</fullName>
    </submittedName>
</protein>
<gene>
    <name evidence="2" type="ORF">LIZ65_04575</name>
</gene>
<feature type="domain" description="PucR C-terminal helix-turn-helix" evidence="1">
    <location>
        <begin position="400"/>
        <end position="457"/>
    </location>
</feature>
<dbReference type="PANTHER" id="PTHR33744">
    <property type="entry name" value="CARBOHYDRATE DIACID REGULATOR"/>
    <property type="match status" value="1"/>
</dbReference>
<dbReference type="Proteomes" id="UP001299546">
    <property type="component" value="Unassembled WGS sequence"/>
</dbReference>
<evidence type="ECO:0000259" key="1">
    <source>
        <dbReference type="Pfam" id="PF13556"/>
    </source>
</evidence>
<dbReference type="Pfam" id="PF13556">
    <property type="entry name" value="HTH_30"/>
    <property type="match status" value="1"/>
</dbReference>
<name>A0ABS8DDQ5_9FIRM</name>
<dbReference type="Gene3D" id="1.10.10.2840">
    <property type="entry name" value="PucR C-terminal helix-turn-helix domain"/>
    <property type="match status" value="1"/>
</dbReference>